<dbReference type="Gene3D" id="3.30.9.10">
    <property type="entry name" value="D-Amino Acid Oxidase, subunit A, domain 2"/>
    <property type="match status" value="1"/>
</dbReference>
<organism evidence="2 3">
    <name type="scientific">Cercophora newfieldiana</name>
    <dbReference type="NCBI Taxonomy" id="92897"/>
    <lineage>
        <taxon>Eukaryota</taxon>
        <taxon>Fungi</taxon>
        <taxon>Dikarya</taxon>
        <taxon>Ascomycota</taxon>
        <taxon>Pezizomycotina</taxon>
        <taxon>Sordariomycetes</taxon>
        <taxon>Sordariomycetidae</taxon>
        <taxon>Sordariales</taxon>
        <taxon>Lasiosphaeriaceae</taxon>
        <taxon>Cercophora</taxon>
    </lineage>
</organism>
<dbReference type="Pfam" id="PF01266">
    <property type="entry name" value="DAO"/>
    <property type="match status" value="1"/>
</dbReference>
<dbReference type="InterPro" id="IPR006076">
    <property type="entry name" value="FAD-dep_OxRdtase"/>
</dbReference>
<evidence type="ECO:0000259" key="1">
    <source>
        <dbReference type="Pfam" id="PF01266"/>
    </source>
</evidence>
<dbReference type="AlphaFoldDB" id="A0AA39XSH5"/>
<accession>A0AA39XSH5</accession>
<keyword evidence="3" id="KW-1185">Reference proteome</keyword>
<gene>
    <name evidence="2" type="ORF">B0T16DRAFT_337099</name>
</gene>
<dbReference type="PANTHER" id="PTHR13847:SF129">
    <property type="entry name" value="FAD DEPENDENT OXIDOREDUCTASE"/>
    <property type="match status" value="1"/>
</dbReference>
<dbReference type="EMBL" id="JAULSV010000007">
    <property type="protein sequence ID" value="KAK0638831.1"/>
    <property type="molecule type" value="Genomic_DNA"/>
</dbReference>
<dbReference type="PANTHER" id="PTHR13847">
    <property type="entry name" value="SARCOSINE DEHYDROGENASE-RELATED"/>
    <property type="match status" value="1"/>
</dbReference>
<comment type="caution">
    <text evidence="2">The sequence shown here is derived from an EMBL/GenBank/DDBJ whole genome shotgun (WGS) entry which is preliminary data.</text>
</comment>
<protein>
    <submittedName>
        <fullName evidence="2">FAD dependent oxidoreductase</fullName>
    </submittedName>
</protein>
<dbReference type="SUPFAM" id="SSF51905">
    <property type="entry name" value="FAD/NAD(P)-binding domain"/>
    <property type="match status" value="1"/>
</dbReference>
<evidence type="ECO:0000313" key="2">
    <source>
        <dbReference type="EMBL" id="KAK0638831.1"/>
    </source>
</evidence>
<feature type="domain" description="FAD dependent oxidoreductase" evidence="1">
    <location>
        <begin position="43"/>
        <end position="447"/>
    </location>
</feature>
<dbReference type="InterPro" id="IPR036188">
    <property type="entry name" value="FAD/NAD-bd_sf"/>
</dbReference>
<sequence>MTTQVPGQAGLPSPNPSKSYWLQDPSNVLIGHRSTQELPDTADVIIIGSGITGAFAAHFLKRGVNADGVGVRGGESLVMLEAREACFGATGRNGGHCQPFLYGNAPAVAEFELENYRFLRDLVSSENIPCDWVDVTGVHGYLTPTLFNAAAATAERLKASHPHLAEGIDVVQPHDTKRLRELRVPTVAGAIIQPRAASLWPYKLVSHILERLLRDFDDAVEFNLQTCTPVTSLTRLNGETALNAGGWKVHTPRGTITTPKILLATNGYTSHILPAMTDLIVPVRGQISSLLPTGIHDVPVPRLPHSYVFASQQTDSTPWRDDYMVQRPLSRGGTANQGGGGEFIFGGGRGLAANKGIAEYKDDEVEGAVAEFLRTELCPPLDLTTAQSGTQLKATFSWTGIMGYSRDAHPWVGPVPSRLGGGEGMFVCAGYTGHGMPNGALCARAVVGMMRGTDAKGGLPGSYVVSEERVERVRKGDTIQEAQEKDVWAEAFPELGFIPSTGC</sequence>
<proteinExistence type="predicted"/>
<dbReference type="Proteomes" id="UP001174936">
    <property type="component" value="Unassembled WGS sequence"/>
</dbReference>
<dbReference type="Gene3D" id="3.50.50.60">
    <property type="entry name" value="FAD/NAD(P)-binding domain"/>
    <property type="match status" value="1"/>
</dbReference>
<reference evidence="2" key="1">
    <citation type="submission" date="2023-06" db="EMBL/GenBank/DDBJ databases">
        <title>Genome-scale phylogeny and comparative genomics of the fungal order Sordariales.</title>
        <authorList>
            <consortium name="Lawrence Berkeley National Laboratory"/>
            <person name="Hensen N."/>
            <person name="Bonometti L."/>
            <person name="Westerberg I."/>
            <person name="Brannstrom I.O."/>
            <person name="Guillou S."/>
            <person name="Cros-Aarteil S."/>
            <person name="Calhoun S."/>
            <person name="Haridas S."/>
            <person name="Kuo A."/>
            <person name="Mondo S."/>
            <person name="Pangilinan J."/>
            <person name="Riley R."/>
            <person name="Labutti K."/>
            <person name="Andreopoulos B."/>
            <person name="Lipzen A."/>
            <person name="Chen C."/>
            <person name="Yanf M."/>
            <person name="Daum C."/>
            <person name="Ng V."/>
            <person name="Clum A."/>
            <person name="Steindorff A."/>
            <person name="Ohm R."/>
            <person name="Martin F."/>
            <person name="Silar P."/>
            <person name="Natvig D."/>
            <person name="Lalanne C."/>
            <person name="Gautier V."/>
            <person name="Ament-Velasquez S.L."/>
            <person name="Kruys A."/>
            <person name="Hutchinson M.I."/>
            <person name="Powell A.J."/>
            <person name="Barry K."/>
            <person name="Miller A.N."/>
            <person name="Grigoriev I.V."/>
            <person name="Debuchy R."/>
            <person name="Gladieux P."/>
            <person name="Thoren M.H."/>
            <person name="Johannesson H."/>
        </authorList>
    </citation>
    <scope>NUCLEOTIDE SEQUENCE</scope>
    <source>
        <strain evidence="2">SMH2532-1</strain>
    </source>
</reference>
<dbReference type="GO" id="GO:0005737">
    <property type="term" value="C:cytoplasm"/>
    <property type="evidence" value="ECO:0007669"/>
    <property type="project" value="TreeGrafter"/>
</dbReference>
<name>A0AA39XSH5_9PEZI</name>
<evidence type="ECO:0000313" key="3">
    <source>
        <dbReference type="Proteomes" id="UP001174936"/>
    </source>
</evidence>